<proteinExistence type="predicted"/>
<dbReference type="Proteomes" id="UP000289738">
    <property type="component" value="Chromosome B10"/>
</dbReference>
<sequence length="125" mass="13693">MCGYADLRIGSADITAKSAIRSDHSADPIRSDGSTDRIISAKFGSVADNYRRYADIIRSMCSPILDHLKGLNRHISTSVEAVSDDVKLRGNAYAGVVEQESRVTTKTVVKLGPFQEVYNMLNQNT</sequence>
<dbReference type="EMBL" id="SDMP01000020">
    <property type="protein sequence ID" value="RYQ82313.1"/>
    <property type="molecule type" value="Genomic_DNA"/>
</dbReference>
<protein>
    <submittedName>
        <fullName evidence="1">Uncharacterized protein</fullName>
    </submittedName>
</protein>
<reference evidence="1 2" key="1">
    <citation type="submission" date="2019-01" db="EMBL/GenBank/DDBJ databases">
        <title>Sequencing of cultivated peanut Arachis hypogaea provides insights into genome evolution and oil improvement.</title>
        <authorList>
            <person name="Chen X."/>
        </authorList>
    </citation>
    <scope>NUCLEOTIDE SEQUENCE [LARGE SCALE GENOMIC DNA]</scope>
    <source>
        <strain evidence="2">cv. Fuhuasheng</strain>
        <tissue evidence="1">Leaves</tissue>
    </source>
</reference>
<accession>A0A444WY40</accession>
<comment type="caution">
    <text evidence="1">The sequence shown here is derived from an EMBL/GenBank/DDBJ whole genome shotgun (WGS) entry which is preliminary data.</text>
</comment>
<evidence type="ECO:0000313" key="2">
    <source>
        <dbReference type="Proteomes" id="UP000289738"/>
    </source>
</evidence>
<gene>
    <name evidence="1" type="ORF">Ahy_B10g100909</name>
</gene>
<evidence type="ECO:0000313" key="1">
    <source>
        <dbReference type="EMBL" id="RYQ82313.1"/>
    </source>
</evidence>
<dbReference type="AlphaFoldDB" id="A0A444WY40"/>
<keyword evidence="2" id="KW-1185">Reference proteome</keyword>
<name>A0A444WY40_ARAHY</name>
<organism evidence="1 2">
    <name type="scientific">Arachis hypogaea</name>
    <name type="common">Peanut</name>
    <dbReference type="NCBI Taxonomy" id="3818"/>
    <lineage>
        <taxon>Eukaryota</taxon>
        <taxon>Viridiplantae</taxon>
        <taxon>Streptophyta</taxon>
        <taxon>Embryophyta</taxon>
        <taxon>Tracheophyta</taxon>
        <taxon>Spermatophyta</taxon>
        <taxon>Magnoliopsida</taxon>
        <taxon>eudicotyledons</taxon>
        <taxon>Gunneridae</taxon>
        <taxon>Pentapetalae</taxon>
        <taxon>rosids</taxon>
        <taxon>fabids</taxon>
        <taxon>Fabales</taxon>
        <taxon>Fabaceae</taxon>
        <taxon>Papilionoideae</taxon>
        <taxon>50 kb inversion clade</taxon>
        <taxon>dalbergioids sensu lato</taxon>
        <taxon>Dalbergieae</taxon>
        <taxon>Pterocarpus clade</taxon>
        <taxon>Arachis</taxon>
    </lineage>
</organism>